<name>A0A4P2PV37_SORCE</name>
<feature type="compositionally biased region" description="Basic and acidic residues" evidence="1">
    <location>
        <begin position="249"/>
        <end position="260"/>
    </location>
</feature>
<feature type="compositionally biased region" description="Low complexity" evidence="1">
    <location>
        <begin position="654"/>
        <end position="664"/>
    </location>
</feature>
<feature type="compositionally biased region" description="Basic and acidic residues" evidence="1">
    <location>
        <begin position="1"/>
        <end position="10"/>
    </location>
</feature>
<feature type="compositionally biased region" description="Low complexity" evidence="1">
    <location>
        <begin position="217"/>
        <end position="230"/>
    </location>
</feature>
<feature type="region of interest" description="Disordered" evidence="1">
    <location>
        <begin position="1"/>
        <end position="582"/>
    </location>
</feature>
<feature type="compositionally biased region" description="Low complexity" evidence="1">
    <location>
        <begin position="266"/>
        <end position="281"/>
    </location>
</feature>
<feature type="compositionally biased region" description="Pro residues" evidence="1">
    <location>
        <begin position="317"/>
        <end position="338"/>
    </location>
</feature>
<feature type="compositionally biased region" description="Low complexity" evidence="1">
    <location>
        <begin position="467"/>
        <end position="479"/>
    </location>
</feature>
<protein>
    <submittedName>
        <fullName evidence="3">Uncharacterized protein</fullName>
    </submittedName>
</protein>
<feature type="region of interest" description="Disordered" evidence="1">
    <location>
        <begin position="640"/>
        <end position="829"/>
    </location>
</feature>
<feature type="compositionally biased region" description="Low complexity" evidence="1">
    <location>
        <begin position="436"/>
        <end position="446"/>
    </location>
</feature>
<feature type="compositionally biased region" description="Gly residues" evidence="1">
    <location>
        <begin position="31"/>
        <end position="45"/>
    </location>
</feature>
<keyword evidence="2" id="KW-1133">Transmembrane helix</keyword>
<evidence type="ECO:0000313" key="4">
    <source>
        <dbReference type="Proteomes" id="UP000295781"/>
    </source>
</evidence>
<evidence type="ECO:0000256" key="2">
    <source>
        <dbReference type="SAM" id="Phobius"/>
    </source>
</evidence>
<keyword evidence="2" id="KW-0812">Transmembrane</keyword>
<evidence type="ECO:0000313" key="3">
    <source>
        <dbReference type="EMBL" id="AUX20577.1"/>
    </source>
</evidence>
<accession>A0A4P2PV37</accession>
<dbReference type="Proteomes" id="UP000295781">
    <property type="component" value="Chromosome"/>
</dbReference>
<feature type="transmembrane region" description="Helical" evidence="2">
    <location>
        <begin position="600"/>
        <end position="620"/>
    </location>
</feature>
<sequence>MEIGVGREMRPSLPFICKSCRTKSKPSVVDRGGGAGGGGAGGGGAGRERADEPRSASSLASGLASERAGREPSSAPGRAGSPSGRASARDPGASSGPEEAGRSPSGAPGPRASEPAGEPERGAASAPARRRPALTLAERIALQELEELRASQEPERQAHPLDSLDAAAEASLEHAVVTPDGGLGSREGHRRSSTFAGAPREGARRASSMSFPAVGRSPSALPPADSDPVSIQDLAQMLSPGVEPPSFSRRADAAGDERASHPAPVPEAVAAPRAGAQAKVPVRPPARREHRTATAAARQRPVQRASGSPRPAAAPSEMPPSPLSEMPPSPLSEMPPAPLSSDESRPSSPRSAPELRLQDVQAMAALAPIPQPAPSARRTRAGLGALQPEGASPADLALLESLVPPSTPVPPPHPGPPPHPASPRAAEEPRRERARPPAAEAQPAAGERWEQGSGDRPSREPAERTSGVVRAARAAGDRASQTDLHARAGRKEDSGLIDLRSMSQPPGAEDGERRGGGVRADRVDEEILSISGGLFEGAAPRSSSPMLAMPSDDPDHLAQEGHSSPGDEAPVETPSRTSMTAGSLVSGGLRALSAQAWRQHAAVVGWVLAVFVVFGAALYFTMSRGRSQGAATAQVDPATGGALAAAPPEPDEAPSPAAGAAPAEDAADREPSLDDEPIEDPPATDPDGAEQAPAASAADLPGEQAAPPTPDPAQGGAAPAPSAAPAAPAPSAAPAAPAPSAAPAAPAPGQESAAAPPSAAPAAAPPSAAPAAAPPSAAPVASASPDAGEKKPEAPAKPADTSAQRAPDRPKTAAKAPPPPPAPLLPVRDEPARFDTSAASSALASAAAVAAGCPGNGLTGTARVAVTFSPSGKTMAARVEGGDLVGTPVAGCIAGAFRNLTVPPFEGIPVTVMKQVKIR</sequence>
<feature type="compositionally biased region" description="Low complexity" evidence="1">
    <location>
        <begin position="112"/>
        <end position="139"/>
    </location>
</feature>
<evidence type="ECO:0000256" key="1">
    <source>
        <dbReference type="SAM" id="MobiDB-lite"/>
    </source>
</evidence>
<feature type="compositionally biased region" description="Pro residues" evidence="1">
    <location>
        <begin position="405"/>
        <end position="421"/>
    </location>
</feature>
<dbReference type="EMBL" id="CP012670">
    <property type="protein sequence ID" value="AUX20577.1"/>
    <property type="molecule type" value="Genomic_DNA"/>
</dbReference>
<feature type="compositionally biased region" description="Basic and acidic residues" evidence="1">
    <location>
        <begin position="510"/>
        <end position="522"/>
    </location>
</feature>
<feature type="compositionally biased region" description="Basic and acidic residues" evidence="1">
    <location>
        <begin position="146"/>
        <end position="159"/>
    </location>
</feature>
<dbReference type="AlphaFoldDB" id="A0A4P2PV37"/>
<feature type="compositionally biased region" description="Low complexity" evidence="1">
    <location>
        <begin position="346"/>
        <end position="355"/>
    </location>
</feature>
<reference evidence="3 4" key="1">
    <citation type="submission" date="2015-09" db="EMBL/GenBank/DDBJ databases">
        <title>Sorangium comparison.</title>
        <authorList>
            <person name="Zaburannyi N."/>
            <person name="Bunk B."/>
            <person name="Overmann J."/>
            <person name="Mueller R."/>
        </authorList>
    </citation>
    <scope>NUCLEOTIDE SEQUENCE [LARGE SCALE GENOMIC DNA]</scope>
    <source>
        <strain evidence="3 4">So ceGT47</strain>
    </source>
</reference>
<feature type="compositionally biased region" description="Low complexity" evidence="1">
    <location>
        <begin position="55"/>
        <end position="86"/>
    </location>
</feature>
<feature type="compositionally biased region" description="Basic and acidic residues" evidence="1">
    <location>
        <begin position="425"/>
        <end position="435"/>
    </location>
</feature>
<feature type="compositionally biased region" description="Low complexity" evidence="1">
    <location>
        <begin position="161"/>
        <end position="170"/>
    </location>
</feature>
<organism evidence="3 4">
    <name type="scientific">Sorangium cellulosum</name>
    <name type="common">Polyangium cellulosum</name>
    <dbReference type="NCBI Taxonomy" id="56"/>
    <lineage>
        <taxon>Bacteria</taxon>
        <taxon>Pseudomonadati</taxon>
        <taxon>Myxococcota</taxon>
        <taxon>Polyangia</taxon>
        <taxon>Polyangiales</taxon>
        <taxon>Polyangiaceae</taxon>
        <taxon>Sorangium</taxon>
    </lineage>
</organism>
<feature type="compositionally biased region" description="Low complexity" evidence="1">
    <location>
        <begin position="712"/>
        <end position="762"/>
    </location>
</feature>
<feature type="compositionally biased region" description="Basic and acidic residues" evidence="1">
    <location>
        <begin position="484"/>
        <end position="494"/>
    </location>
</feature>
<proteinExistence type="predicted"/>
<feature type="compositionally biased region" description="Low complexity" evidence="1">
    <location>
        <begin position="293"/>
        <end position="316"/>
    </location>
</feature>
<feature type="compositionally biased region" description="Pro residues" evidence="1">
    <location>
        <begin position="763"/>
        <end position="777"/>
    </location>
</feature>
<keyword evidence="2" id="KW-0472">Membrane</keyword>
<gene>
    <name evidence="3" type="ORF">SOCEGT47_010490</name>
</gene>